<evidence type="ECO:0000313" key="1">
    <source>
        <dbReference type="EMBL" id="KIM28677.1"/>
    </source>
</evidence>
<protein>
    <submittedName>
        <fullName evidence="1">Uncharacterized protein</fullName>
    </submittedName>
</protein>
<keyword evidence="2" id="KW-1185">Reference proteome</keyword>
<accession>A0A0C2XHW7</accession>
<reference evidence="1 2" key="1">
    <citation type="submission" date="2014-04" db="EMBL/GenBank/DDBJ databases">
        <authorList>
            <consortium name="DOE Joint Genome Institute"/>
            <person name="Kuo A."/>
            <person name="Zuccaro A."/>
            <person name="Kohler A."/>
            <person name="Nagy L.G."/>
            <person name="Floudas D."/>
            <person name="Copeland A."/>
            <person name="Barry K.W."/>
            <person name="Cichocki N."/>
            <person name="Veneault-Fourrey C."/>
            <person name="LaButti K."/>
            <person name="Lindquist E.A."/>
            <person name="Lipzen A."/>
            <person name="Lundell T."/>
            <person name="Morin E."/>
            <person name="Murat C."/>
            <person name="Sun H."/>
            <person name="Tunlid A."/>
            <person name="Henrissat B."/>
            <person name="Grigoriev I.V."/>
            <person name="Hibbett D.S."/>
            <person name="Martin F."/>
            <person name="Nordberg H.P."/>
            <person name="Cantor M.N."/>
            <person name="Hua S.X."/>
        </authorList>
    </citation>
    <scope>NUCLEOTIDE SEQUENCE [LARGE SCALE GENOMIC DNA]</scope>
    <source>
        <strain evidence="1 2">MAFF 305830</strain>
    </source>
</reference>
<evidence type="ECO:0000313" key="2">
    <source>
        <dbReference type="Proteomes" id="UP000054097"/>
    </source>
</evidence>
<name>A0A0C2XHW7_SERVB</name>
<dbReference type="EMBL" id="KN824291">
    <property type="protein sequence ID" value="KIM28677.1"/>
    <property type="molecule type" value="Genomic_DNA"/>
</dbReference>
<reference evidence="2" key="2">
    <citation type="submission" date="2015-01" db="EMBL/GenBank/DDBJ databases">
        <title>Evolutionary Origins and Diversification of the Mycorrhizal Mutualists.</title>
        <authorList>
            <consortium name="DOE Joint Genome Institute"/>
            <consortium name="Mycorrhizal Genomics Consortium"/>
            <person name="Kohler A."/>
            <person name="Kuo A."/>
            <person name="Nagy L.G."/>
            <person name="Floudas D."/>
            <person name="Copeland A."/>
            <person name="Barry K.W."/>
            <person name="Cichocki N."/>
            <person name="Veneault-Fourrey C."/>
            <person name="LaButti K."/>
            <person name="Lindquist E.A."/>
            <person name="Lipzen A."/>
            <person name="Lundell T."/>
            <person name="Morin E."/>
            <person name="Murat C."/>
            <person name="Riley R."/>
            <person name="Ohm R."/>
            <person name="Sun H."/>
            <person name="Tunlid A."/>
            <person name="Henrissat B."/>
            <person name="Grigoriev I.V."/>
            <person name="Hibbett D.S."/>
            <person name="Martin F."/>
        </authorList>
    </citation>
    <scope>NUCLEOTIDE SEQUENCE [LARGE SCALE GENOMIC DNA]</scope>
    <source>
        <strain evidence="2">MAFF 305830</strain>
    </source>
</reference>
<gene>
    <name evidence="1" type="ORF">M408DRAFT_131089</name>
</gene>
<dbReference type="AlphaFoldDB" id="A0A0C2XHW7"/>
<organism evidence="1 2">
    <name type="scientific">Serendipita vermifera MAFF 305830</name>
    <dbReference type="NCBI Taxonomy" id="933852"/>
    <lineage>
        <taxon>Eukaryota</taxon>
        <taxon>Fungi</taxon>
        <taxon>Dikarya</taxon>
        <taxon>Basidiomycota</taxon>
        <taxon>Agaricomycotina</taxon>
        <taxon>Agaricomycetes</taxon>
        <taxon>Sebacinales</taxon>
        <taxon>Serendipitaceae</taxon>
        <taxon>Serendipita</taxon>
    </lineage>
</organism>
<proteinExistence type="predicted"/>
<dbReference type="Proteomes" id="UP000054097">
    <property type="component" value="Unassembled WGS sequence"/>
</dbReference>
<dbReference type="HOGENOM" id="CLU_2962345_0_0_1"/>
<sequence length="59" mass="6805">MLKQPEQGRTPFLWVGLVNQDFDFGARREAIEVACMVHSTLLTKYVRHKGEAVMSRTRV</sequence>